<comment type="caution">
    <text evidence="1">The sequence shown here is derived from an EMBL/GenBank/DDBJ whole genome shotgun (WGS) entry which is preliminary data.</text>
</comment>
<keyword evidence="2" id="KW-1185">Reference proteome</keyword>
<protein>
    <submittedName>
        <fullName evidence="1">Uncharacterized protein</fullName>
    </submittedName>
</protein>
<organism evidence="1 2">
    <name type="scientific">Hygrophoropsis aurantiaca</name>
    <dbReference type="NCBI Taxonomy" id="72124"/>
    <lineage>
        <taxon>Eukaryota</taxon>
        <taxon>Fungi</taxon>
        <taxon>Dikarya</taxon>
        <taxon>Basidiomycota</taxon>
        <taxon>Agaricomycotina</taxon>
        <taxon>Agaricomycetes</taxon>
        <taxon>Agaricomycetidae</taxon>
        <taxon>Boletales</taxon>
        <taxon>Coniophorineae</taxon>
        <taxon>Hygrophoropsidaceae</taxon>
        <taxon>Hygrophoropsis</taxon>
    </lineage>
</organism>
<sequence>MQALNIFQNKLTHAMDKAYCSIWNERNIEHNWYEAWNTALMAIFFDIPQAGVAPQKSLDVSRRLLDERVAELDNNNNNDDAGNLSDTPSHATIPAPDRVERFPDFAVTLTLEPEGENECRVSHAVGDSAAVLVEVKKYVSRHLDVGGARFMNSMANLLREAETDVYAQALHAFVRHPHLTSIWAIGTCGPWWSGALIERQNIAVELNDFIRDTNTQGLMPRIAFSGAVMLNIQDESWEEIRQWLVDLVGALAG</sequence>
<proteinExistence type="predicted"/>
<dbReference type="EMBL" id="MU268840">
    <property type="protein sequence ID" value="KAH7903643.1"/>
    <property type="molecule type" value="Genomic_DNA"/>
</dbReference>
<evidence type="ECO:0000313" key="1">
    <source>
        <dbReference type="EMBL" id="KAH7903643.1"/>
    </source>
</evidence>
<dbReference type="Proteomes" id="UP000790377">
    <property type="component" value="Unassembled WGS sequence"/>
</dbReference>
<name>A0ACB7ZTG3_9AGAM</name>
<gene>
    <name evidence="1" type="ORF">BJ138DRAFT_1191204</name>
</gene>
<accession>A0ACB7ZTG3</accession>
<evidence type="ECO:0000313" key="2">
    <source>
        <dbReference type="Proteomes" id="UP000790377"/>
    </source>
</evidence>
<reference evidence="1" key="1">
    <citation type="journal article" date="2021" name="New Phytol.">
        <title>Evolutionary innovations through gain and loss of genes in the ectomycorrhizal Boletales.</title>
        <authorList>
            <person name="Wu G."/>
            <person name="Miyauchi S."/>
            <person name="Morin E."/>
            <person name="Kuo A."/>
            <person name="Drula E."/>
            <person name="Varga T."/>
            <person name="Kohler A."/>
            <person name="Feng B."/>
            <person name="Cao Y."/>
            <person name="Lipzen A."/>
            <person name="Daum C."/>
            <person name="Hundley H."/>
            <person name="Pangilinan J."/>
            <person name="Johnson J."/>
            <person name="Barry K."/>
            <person name="LaButti K."/>
            <person name="Ng V."/>
            <person name="Ahrendt S."/>
            <person name="Min B."/>
            <person name="Choi I.G."/>
            <person name="Park H."/>
            <person name="Plett J.M."/>
            <person name="Magnuson J."/>
            <person name="Spatafora J.W."/>
            <person name="Nagy L.G."/>
            <person name="Henrissat B."/>
            <person name="Grigoriev I.V."/>
            <person name="Yang Z.L."/>
            <person name="Xu J."/>
            <person name="Martin F.M."/>
        </authorList>
    </citation>
    <scope>NUCLEOTIDE SEQUENCE</scope>
    <source>
        <strain evidence="1">ATCC 28755</strain>
    </source>
</reference>